<dbReference type="Pfam" id="PF07282">
    <property type="entry name" value="Cas12f1-like_TNB"/>
    <property type="match status" value="1"/>
</dbReference>
<evidence type="ECO:0000256" key="2">
    <source>
        <dbReference type="SAM" id="MobiDB-lite"/>
    </source>
</evidence>
<dbReference type="AlphaFoldDB" id="A0A9P8A1K1"/>
<reference evidence="4" key="1">
    <citation type="submission" date="2021-07" db="EMBL/GenBank/DDBJ databases">
        <title>Draft genome of Mortierella alpina, strain LL118, isolated from an aspen leaf litter sample.</title>
        <authorList>
            <person name="Yang S."/>
            <person name="Vinatzer B.A."/>
        </authorList>
    </citation>
    <scope>NUCLEOTIDE SEQUENCE</scope>
    <source>
        <strain evidence="4">LL118</strain>
    </source>
</reference>
<dbReference type="Proteomes" id="UP000717515">
    <property type="component" value="Unassembled WGS sequence"/>
</dbReference>
<name>A0A9P8A1K1_MORAP</name>
<organism evidence="4 5">
    <name type="scientific">Mortierella alpina</name>
    <name type="common">Oleaginous fungus</name>
    <name type="synonym">Mortierella renispora</name>
    <dbReference type="NCBI Taxonomy" id="64518"/>
    <lineage>
        <taxon>Eukaryota</taxon>
        <taxon>Fungi</taxon>
        <taxon>Fungi incertae sedis</taxon>
        <taxon>Mucoromycota</taxon>
        <taxon>Mortierellomycotina</taxon>
        <taxon>Mortierellomycetes</taxon>
        <taxon>Mortierellales</taxon>
        <taxon>Mortierellaceae</taxon>
        <taxon>Mortierella</taxon>
    </lineage>
</organism>
<keyword evidence="1" id="KW-0238">DNA-binding</keyword>
<evidence type="ECO:0000313" key="5">
    <source>
        <dbReference type="Proteomes" id="UP000717515"/>
    </source>
</evidence>
<gene>
    <name evidence="4" type="ORF">KVV02_007335</name>
</gene>
<dbReference type="GO" id="GO:0003677">
    <property type="term" value="F:DNA binding"/>
    <property type="evidence" value="ECO:0007669"/>
    <property type="project" value="UniProtKB-KW"/>
</dbReference>
<feature type="region of interest" description="Disordered" evidence="2">
    <location>
        <begin position="194"/>
        <end position="227"/>
    </location>
</feature>
<proteinExistence type="predicted"/>
<accession>A0A9P8A1K1</accession>
<feature type="compositionally biased region" description="Acidic residues" evidence="2">
    <location>
        <begin position="198"/>
        <end position="225"/>
    </location>
</feature>
<dbReference type="InterPro" id="IPR010095">
    <property type="entry name" value="Cas12f1-like_TNB"/>
</dbReference>
<evidence type="ECO:0000259" key="3">
    <source>
        <dbReference type="Pfam" id="PF07282"/>
    </source>
</evidence>
<feature type="domain" description="Cas12f1-like TNB" evidence="3">
    <location>
        <begin position="340"/>
        <end position="411"/>
    </location>
</feature>
<evidence type="ECO:0000313" key="4">
    <source>
        <dbReference type="EMBL" id="KAG9321106.1"/>
    </source>
</evidence>
<protein>
    <recommendedName>
        <fullName evidence="3">Cas12f1-like TNB domain-containing protein</fullName>
    </recommendedName>
</protein>
<dbReference type="EMBL" id="JAIFTL010000230">
    <property type="protein sequence ID" value="KAG9321106.1"/>
    <property type="molecule type" value="Genomic_DNA"/>
</dbReference>
<comment type="caution">
    <text evidence="4">The sequence shown here is derived from an EMBL/GenBank/DDBJ whole genome shotgun (WGS) entry which is preliminary data.</text>
</comment>
<evidence type="ECO:0000256" key="1">
    <source>
        <dbReference type="ARBA" id="ARBA00023125"/>
    </source>
</evidence>
<sequence length="444" mass="49907">MLASADTDLTSPSTSIAYGDTTAQRPRIVTAICELTRIWNIIKRLAQRALLYFFSVDLLSTHHTESRDLLTAALAGKDKKAAKAVLKPILSLLLFMFATSKVTSARSRSTRIAVALGDAVDVNELPKNVLAVFTQVRALVEQSKRPVMVPMPPVRYGFMTLPLDHLWIASIDLGQVVTAAVSVRVPVDFQITNSESDTNTDMDNDTDMVEGEDSGNGTDMEENEDETNKIEDDHLDLVLEGGTMRNLKIKQKALSQPNFRFRRALESRKTNQICEREASILPRRGVSDREVVEFLKSEQTAHSDLDTHYNGSFTHRRMAWDFKNTKEAEFDTAISAIMDMFQEAPRDKLRAAGIAVVGINEYYTSQRCPFHSPVDPANTCDHGFVARVHTRRAYCSKGHMYFHRDSLACQNMLRATATHVSLQKRPWFLQPLDDDGVPLWDELD</sequence>